<dbReference type="PaxDb" id="411470-RUMGNA_03712"/>
<proteinExistence type="predicted"/>
<feature type="region of interest" description="Disordered" evidence="1">
    <location>
        <begin position="1"/>
        <end position="39"/>
    </location>
</feature>
<dbReference type="eggNOG" id="ENOG502ZW5H">
    <property type="taxonomic scope" value="Bacteria"/>
</dbReference>
<name>A7B7Z6_MEDG7</name>
<gene>
    <name evidence="2" type="ORF">RUMGNA_03712</name>
</gene>
<dbReference type="EMBL" id="AAYG02000032">
    <property type="protein sequence ID" value="EDN76089.1"/>
    <property type="molecule type" value="Genomic_DNA"/>
</dbReference>
<accession>A7B7Z6</accession>
<organism evidence="2 3">
    <name type="scientific">Mediterraneibacter gnavus (strain ATCC 29149 / DSM 114966 / JCM 6515 / VPI C7-9)</name>
    <name type="common">Ruminococcus gnavus</name>
    <dbReference type="NCBI Taxonomy" id="411470"/>
    <lineage>
        <taxon>Bacteria</taxon>
        <taxon>Bacillati</taxon>
        <taxon>Bacillota</taxon>
        <taxon>Clostridia</taxon>
        <taxon>Lachnospirales</taxon>
        <taxon>Lachnospiraceae</taxon>
        <taxon>Mediterraneibacter</taxon>
    </lineage>
</organism>
<evidence type="ECO:0000313" key="3">
    <source>
        <dbReference type="Proteomes" id="UP000004410"/>
    </source>
</evidence>
<evidence type="ECO:0000256" key="1">
    <source>
        <dbReference type="SAM" id="MobiDB-lite"/>
    </source>
</evidence>
<feature type="compositionally biased region" description="Basic and acidic residues" evidence="1">
    <location>
        <begin position="7"/>
        <end position="32"/>
    </location>
</feature>
<sequence length="39" mass="4682">MDQEIADTQRRADEQMYQDKMKIKRSQEKRNNVENGHGC</sequence>
<comment type="caution">
    <text evidence="2">The sequence shown here is derived from an EMBL/GenBank/DDBJ whole genome shotgun (WGS) entry which is preliminary data.</text>
</comment>
<dbReference type="Proteomes" id="UP000004410">
    <property type="component" value="Unassembled WGS sequence"/>
</dbReference>
<evidence type="ECO:0000313" key="2">
    <source>
        <dbReference type="EMBL" id="EDN76089.1"/>
    </source>
</evidence>
<dbReference type="AlphaFoldDB" id="A7B7Z6"/>
<protein>
    <submittedName>
        <fullName evidence="2">Uncharacterized protein</fullName>
    </submittedName>
</protein>
<reference evidence="2 3" key="1">
    <citation type="submission" date="2007-04" db="EMBL/GenBank/DDBJ databases">
        <authorList>
            <person name="Fulton L."/>
            <person name="Clifton S."/>
            <person name="Fulton B."/>
            <person name="Xu J."/>
            <person name="Minx P."/>
            <person name="Pepin K.H."/>
            <person name="Johnson M."/>
            <person name="Thiruvilangam P."/>
            <person name="Bhonagiri V."/>
            <person name="Nash W.E."/>
            <person name="Mardis E.R."/>
            <person name="Wilson R.K."/>
        </authorList>
    </citation>
    <scope>NUCLEOTIDE SEQUENCE [LARGE SCALE GENOMIC DNA]</scope>
    <source>
        <strain evidence="2 3">ATCC 29149</strain>
    </source>
</reference>
<reference evidence="2 3" key="2">
    <citation type="submission" date="2007-06" db="EMBL/GenBank/DDBJ databases">
        <title>Draft genome sequence of Ruminococcus gnavus (ATCC 29149).</title>
        <authorList>
            <person name="Sudarsanam P."/>
            <person name="Ley R."/>
            <person name="Guruge J."/>
            <person name="Turnbaugh P.J."/>
            <person name="Mahowald M."/>
            <person name="Liep D."/>
            <person name="Gordon J."/>
        </authorList>
    </citation>
    <scope>NUCLEOTIDE SEQUENCE [LARGE SCALE GENOMIC DNA]</scope>
    <source>
        <strain evidence="2 3">ATCC 29149</strain>
    </source>
</reference>